<keyword evidence="3 9" id="KW-0819">tRNA processing</keyword>
<evidence type="ECO:0000313" key="13">
    <source>
        <dbReference type="Proteomes" id="UP000309561"/>
    </source>
</evidence>
<evidence type="ECO:0000256" key="1">
    <source>
        <dbReference type="ARBA" id="ARBA00022555"/>
    </source>
</evidence>
<dbReference type="InterPro" id="IPR046885">
    <property type="entry name" value="MnmA-like_C"/>
</dbReference>
<dbReference type="CDD" id="cd01998">
    <property type="entry name" value="MnmA_TRMU-like"/>
    <property type="match status" value="1"/>
</dbReference>
<organism evidence="12 13">
    <name type="scientific">Sulfurimonas crateris</name>
    <dbReference type="NCBI Taxonomy" id="2574727"/>
    <lineage>
        <taxon>Bacteria</taxon>
        <taxon>Pseudomonadati</taxon>
        <taxon>Campylobacterota</taxon>
        <taxon>Epsilonproteobacteria</taxon>
        <taxon>Campylobacterales</taxon>
        <taxon>Sulfurimonadaceae</taxon>
        <taxon>Sulfurimonas</taxon>
    </lineage>
</organism>
<sequence>MKKENLVKKVLVGMSGGVDSTVSALLLKEQGYDVEGLYMKLHSKPGYHEINQARAQKAADFVGIKLHVLDLQDTFNREVFQPFIDTYAEGKTPNPCALCNRSLKFGEMVKFADKIGADYIATGHYIKTDGKYFYEADDDTKDQSYFLFYVDRTILPRLLFPLGERKKSDIKKLAASIEGLESFASQGESSEICFVDTTYTDLLKDYVEVDKMGEVLDKDGNVVGEHKGYMHYTIGKRKGFTVRGAHDPHYVLSIDAEKNRIVVGKKEDLACSSVVLNNLNLYTDEKEFDTTVKLRYRTRAVPCHVKVKENKAYVTLKESVFGVATGQAAVFYDDKKLIGGGWIEEN</sequence>
<dbReference type="RefSeq" id="WP_137013595.1">
    <property type="nucleotide sequence ID" value="NZ_SZPX01000005.1"/>
</dbReference>
<dbReference type="PANTHER" id="PTHR11933">
    <property type="entry name" value="TRNA 5-METHYLAMINOMETHYL-2-THIOURIDYLATE -METHYLTRANSFERASE"/>
    <property type="match status" value="1"/>
</dbReference>
<comment type="similarity">
    <text evidence="9">Belongs to the MnmA/TRMU family.</text>
</comment>
<keyword evidence="13" id="KW-1185">Reference proteome</keyword>
<feature type="site" description="Interaction with tRNA" evidence="9">
    <location>
        <position position="124"/>
    </location>
</feature>
<dbReference type="GO" id="GO:0005737">
    <property type="term" value="C:cytoplasm"/>
    <property type="evidence" value="ECO:0007669"/>
    <property type="project" value="UniProtKB-SubCell"/>
</dbReference>
<evidence type="ECO:0000256" key="8">
    <source>
        <dbReference type="ARBA" id="ARBA00051542"/>
    </source>
</evidence>
<reference evidence="12 13" key="1">
    <citation type="submission" date="2019-04" db="EMBL/GenBank/DDBJ databases">
        <title>Sulfurimonas crateris sp. nov. a facultative anaerobic sulfur-oxidizing chemolithautotrophic bacterium isolated from a terrestrial mud vulcano.</title>
        <authorList>
            <person name="Ratnikova N.M."/>
            <person name="Slobodkin A.I."/>
            <person name="Merkel A.Y."/>
            <person name="Novikov A."/>
            <person name="Bonch-Osmolovskaya E.A."/>
            <person name="Slobodkina G.B."/>
        </authorList>
    </citation>
    <scope>NUCLEOTIDE SEQUENCE [LARGE SCALE GENOMIC DNA]</scope>
    <source>
        <strain evidence="12 13">SN118</strain>
    </source>
</reference>
<evidence type="ECO:0000259" key="10">
    <source>
        <dbReference type="Pfam" id="PF20258"/>
    </source>
</evidence>
<feature type="active site" description="Cysteine persulfide intermediate" evidence="9">
    <location>
        <position position="193"/>
    </location>
</feature>
<evidence type="ECO:0000256" key="4">
    <source>
        <dbReference type="ARBA" id="ARBA00022741"/>
    </source>
</evidence>
<evidence type="ECO:0000256" key="5">
    <source>
        <dbReference type="ARBA" id="ARBA00022840"/>
    </source>
</evidence>
<comment type="caution">
    <text evidence="9">Lacks conserved residue(s) required for the propagation of feature annotation.</text>
</comment>
<feature type="domain" description="tRNA-specific 2-thiouridylase MnmA-like C-terminal" evidence="10">
    <location>
        <begin position="281"/>
        <end position="343"/>
    </location>
</feature>
<dbReference type="Gene3D" id="2.40.30.10">
    <property type="entry name" value="Translation factors"/>
    <property type="match status" value="1"/>
</dbReference>
<dbReference type="InterPro" id="IPR014729">
    <property type="entry name" value="Rossmann-like_a/b/a_fold"/>
</dbReference>
<gene>
    <name evidence="9 12" type="primary">mnmA</name>
    <name evidence="12" type="ORF">FCU45_06680</name>
</gene>
<evidence type="ECO:0000256" key="6">
    <source>
        <dbReference type="ARBA" id="ARBA00022884"/>
    </source>
</evidence>
<accession>A0A4U2Z5V2</accession>
<evidence type="ECO:0000256" key="2">
    <source>
        <dbReference type="ARBA" id="ARBA00022679"/>
    </source>
</evidence>
<evidence type="ECO:0000313" key="12">
    <source>
        <dbReference type="EMBL" id="TKI69205.1"/>
    </source>
</evidence>
<dbReference type="HAMAP" id="MF_00144">
    <property type="entry name" value="tRNA_thiouridyl_MnmA"/>
    <property type="match status" value="1"/>
</dbReference>
<feature type="domain" description="tRNA-specific 2-thiouridylase MnmA-like central" evidence="11">
    <location>
        <begin position="201"/>
        <end position="265"/>
    </location>
</feature>
<keyword evidence="7" id="KW-1015">Disulfide bond</keyword>
<dbReference type="SUPFAM" id="SSF52402">
    <property type="entry name" value="Adenine nucleotide alpha hydrolases-like"/>
    <property type="match status" value="1"/>
</dbReference>
<feature type="region of interest" description="Interaction with tRNA" evidence="9">
    <location>
        <begin position="141"/>
        <end position="143"/>
    </location>
</feature>
<dbReference type="FunFam" id="2.30.30.280:FF:000001">
    <property type="entry name" value="tRNA-specific 2-thiouridylase MnmA"/>
    <property type="match status" value="1"/>
</dbReference>
<evidence type="ECO:0000256" key="3">
    <source>
        <dbReference type="ARBA" id="ARBA00022694"/>
    </source>
</evidence>
<keyword evidence="5 9" id="KW-0067">ATP-binding</keyword>
<dbReference type="EMBL" id="SZPX01000005">
    <property type="protein sequence ID" value="TKI69205.1"/>
    <property type="molecule type" value="Genomic_DNA"/>
</dbReference>
<dbReference type="InterPro" id="IPR023382">
    <property type="entry name" value="MnmA-like_central_sf"/>
</dbReference>
<dbReference type="Pfam" id="PF20259">
    <property type="entry name" value="tRNA_Me_trans_M"/>
    <property type="match status" value="1"/>
</dbReference>
<dbReference type="NCBIfam" id="NF001138">
    <property type="entry name" value="PRK00143.1"/>
    <property type="match status" value="1"/>
</dbReference>
<keyword evidence="2 9" id="KW-0808">Transferase</keyword>
<dbReference type="Gene3D" id="2.30.30.280">
    <property type="entry name" value="Adenine nucleotide alpha hydrolases-like domains"/>
    <property type="match status" value="1"/>
</dbReference>
<dbReference type="InterPro" id="IPR004506">
    <property type="entry name" value="MnmA-like"/>
</dbReference>
<dbReference type="GO" id="GO:0002143">
    <property type="term" value="P:tRNA wobble position uridine thiolation"/>
    <property type="evidence" value="ECO:0007669"/>
    <property type="project" value="TreeGrafter"/>
</dbReference>
<dbReference type="GO" id="GO:0000049">
    <property type="term" value="F:tRNA binding"/>
    <property type="evidence" value="ECO:0007669"/>
    <property type="project" value="UniProtKB-KW"/>
</dbReference>
<keyword evidence="1 9" id="KW-0820">tRNA-binding</keyword>
<feature type="binding site" evidence="9">
    <location>
        <position position="123"/>
    </location>
    <ligand>
        <name>ATP</name>
        <dbReference type="ChEBI" id="CHEBI:30616"/>
    </ligand>
</feature>
<keyword evidence="9" id="KW-0963">Cytoplasm</keyword>
<comment type="function">
    <text evidence="9">Catalyzes the 2-thiolation of uridine at the wobble position (U34) of tRNA, leading to the formation of s(2)U34.</text>
</comment>
<dbReference type="Pfam" id="PF03054">
    <property type="entry name" value="tRNA_Me_trans"/>
    <property type="match status" value="1"/>
</dbReference>
<evidence type="ECO:0000256" key="7">
    <source>
        <dbReference type="ARBA" id="ARBA00023157"/>
    </source>
</evidence>
<comment type="catalytic activity">
    <reaction evidence="8 9">
        <text>S-sulfanyl-L-cysteinyl-[protein] + uridine(34) in tRNA + AH2 + ATP = 2-thiouridine(34) in tRNA + L-cysteinyl-[protein] + A + AMP + diphosphate + H(+)</text>
        <dbReference type="Rhea" id="RHEA:47032"/>
        <dbReference type="Rhea" id="RHEA-COMP:10131"/>
        <dbReference type="Rhea" id="RHEA-COMP:11726"/>
        <dbReference type="Rhea" id="RHEA-COMP:11727"/>
        <dbReference type="Rhea" id="RHEA-COMP:11728"/>
        <dbReference type="ChEBI" id="CHEBI:13193"/>
        <dbReference type="ChEBI" id="CHEBI:15378"/>
        <dbReference type="ChEBI" id="CHEBI:17499"/>
        <dbReference type="ChEBI" id="CHEBI:29950"/>
        <dbReference type="ChEBI" id="CHEBI:30616"/>
        <dbReference type="ChEBI" id="CHEBI:33019"/>
        <dbReference type="ChEBI" id="CHEBI:61963"/>
        <dbReference type="ChEBI" id="CHEBI:65315"/>
        <dbReference type="ChEBI" id="CHEBI:87170"/>
        <dbReference type="ChEBI" id="CHEBI:456215"/>
        <dbReference type="EC" id="2.8.1.13"/>
    </reaction>
</comment>
<dbReference type="InterPro" id="IPR046884">
    <property type="entry name" value="MnmA-like_central"/>
</dbReference>
<dbReference type="NCBIfam" id="TIGR00420">
    <property type="entry name" value="trmU"/>
    <property type="match status" value="1"/>
</dbReference>
<dbReference type="Proteomes" id="UP000309561">
    <property type="component" value="Unassembled WGS sequence"/>
</dbReference>
<feature type="site" description="Interaction with tRNA" evidence="9">
    <location>
        <position position="327"/>
    </location>
</feature>
<evidence type="ECO:0000259" key="11">
    <source>
        <dbReference type="Pfam" id="PF20259"/>
    </source>
</evidence>
<comment type="subcellular location">
    <subcellularLocation>
        <location evidence="9">Cytoplasm</location>
    </subcellularLocation>
</comment>
<dbReference type="EC" id="2.8.1.13" evidence="9"/>
<feature type="binding site" evidence="9">
    <location>
        <position position="39"/>
    </location>
    <ligand>
        <name>ATP</name>
        <dbReference type="ChEBI" id="CHEBI:30616"/>
    </ligand>
</feature>
<protein>
    <recommendedName>
        <fullName evidence="9">tRNA-specific 2-thiouridylase MnmA</fullName>
        <ecNumber evidence="9">2.8.1.13</ecNumber>
    </recommendedName>
</protein>
<comment type="caution">
    <text evidence="12">The sequence shown here is derived from an EMBL/GenBank/DDBJ whole genome shotgun (WGS) entry which is preliminary data.</text>
</comment>
<dbReference type="GO" id="GO:0103016">
    <property type="term" value="F:tRNA-uridine 2-sulfurtransferase activity"/>
    <property type="evidence" value="ECO:0007669"/>
    <property type="project" value="UniProtKB-EC"/>
</dbReference>
<name>A0A4U2Z5V2_9BACT</name>
<feature type="active site" description="Nucleophile" evidence="9">
    <location>
        <position position="99"/>
    </location>
</feature>
<dbReference type="Gene3D" id="3.40.50.620">
    <property type="entry name" value="HUPs"/>
    <property type="match status" value="1"/>
</dbReference>
<proteinExistence type="inferred from homology"/>
<evidence type="ECO:0000256" key="9">
    <source>
        <dbReference type="HAMAP-Rule" id="MF_00144"/>
    </source>
</evidence>
<feature type="binding site" evidence="9">
    <location>
        <begin position="13"/>
        <end position="20"/>
    </location>
    <ligand>
        <name>ATP</name>
        <dbReference type="ChEBI" id="CHEBI:30616"/>
    </ligand>
</feature>
<dbReference type="GO" id="GO:0005524">
    <property type="term" value="F:ATP binding"/>
    <property type="evidence" value="ECO:0007669"/>
    <property type="project" value="UniProtKB-KW"/>
</dbReference>
<dbReference type="AlphaFoldDB" id="A0A4U2Z5V2"/>
<dbReference type="OrthoDB" id="9800696at2"/>
<keyword evidence="4 9" id="KW-0547">Nucleotide-binding</keyword>
<dbReference type="Pfam" id="PF20258">
    <property type="entry name" value="tRNA_Me_trans_C"/>
    <property type="match status" value="1"/>
</dbReference>
<feature type="region of interest" description="Interaction with tRNA" evidence="9">
    <location>
        <begin position="295"/>
        <end position="296"/>
    </location>
</feature>
<keyword evidence="6 9" id="KW-0694">RNA-binding</keyword>
<dbReference type="PANTHER" id="PTHR11933:SF5">
    <property type="entry name" value="MITOCHONDRIAL TRNA-SPECIFIC 2-THIOURIDYLASE 1"/>
    <property type="match status" value="1"/>
</dbReference>